<keyword evidence="4" id="KW-0539">Nucleus</keyword>
<dbReference type="EMBL" id="JAWWNJ010000002">
    <property type="protein sequence ID" value="KAK7061882.1"/>
    <property type="molecule type" value="Genomic_DNA"/>
</dbReference>
<dbReference type="SUPFAM" id="SSF48371">
    <property type="entry name" value="ARM repeat"/>
    <property type="match status" value="1"/>
</dbReference>
<accession>A0AAW0E9A7</accession>
<feature type="region of interest" description="Disordered" evidence="5">
    <location>
        <begin position="691"/>
        <end position="710"/>
    </location>
</feature>
<evidence type="ECO:0000259" key="6">
    <source>
        <dbReference type="Pfam" id="PF08167"/>
    </source>
</evidence>
<dbReference type="GO" id="GO:0006364">
    <property type="term" value="P:rRNA processing"/>
    <property type="evidence" value="ECO:0007669"/>
    <property type="project" value="TreeGrafter"/>
</dbReference>
<reference evidence="7 8" key="1">
    <citation type="journal article" date="2024" name="J Genomics">
        <title>Draft genome sequencing and assembly of Favolaschia claudopus CIRM-BRFM 2984 isolated from oak limbs.</title>
        <authorList>
            <person name="Navarro D."/>
            <person name="Drula E."/>
            <person name="Chaduli D."/>
            <person name="Cazenave R."/>
            <person name="Ahrendt S."/>
            <person name="Wang J."/>
            <person name="Lipzen A."/>
            <person name="Daum C."/>
            <person name="Barry K."/>
            <person name="Grigoriev I.V."/>
            <person name="Favel A."/>
            <person name="Rosso M.N."/>
            <person name="Martin F."/>
        </authorList>
    </citation>
    <scope>NUCLEOTIDE SEQUENCE [LARGE SCALE GENOMIC DNA]</scope>
    <source>
        <strain evidence="7 8">CIRM-BRFM 2984</strain>
    </source>
</reference>
<comment type="caution">
    <text evidence="7">The sequence shown here is derived from an EMBL/GenBank/DDBJ whole genome shotgun (WGS) entry which is preliminary data.</text>
</comment>
<evidence type="ECO:0000313" key="8">
    <source>
        <dbReference type="Proteomes" id="UP001362999"/>
    </source>
</evidence>
<evidence type="ECO:0000256" key="1">
    <source>
        <dbReference type="ARBA" id="ARBA00004123"/>
    </source>
</evidence>
<comment type="subcellular location">
    <subcellularLocation>
        <location evidence="1">Nucleus</location>
    </subcellularLocation>
</comment>
<name>A0AAW0E9A7_9AGAR</name>
<comment type="similarity">
    <text evidence="2">Belongs to the RIX1/PELP1 family.</text>
</comment>
<dbReference type="Proteomes" id="UP001362999">
    <property type="component" value="Unassembled WGS sequence"/>
</dbReference>
<dbReference type="AlphaFoldDB" id="A0AAW0E9A7"/>
<dbReference type="GO" id="GO:0005634">
    <property type="term" value="C:nucleus"/>
    <property type="evidence" value="ECO:0007669"/>
    <property type="project" value="UniProtKB-SubCell"/>
</dbReference>
<feature type="domain" description="Pre-rRNA-processing protein RIX1 N-terminal" evidence="6">
    <location>
        <begin position="7"/>
        <end position="190"/>
    </location>
</feature>
<feature type="region of interest" description="Disordered" evidence="5">
    <location>
        <begin position="601"/>
        <end position="625"/>
    </location>
</feature>
<sequence>MDGHPLKSLLQLQLGSDSYAVTHLPHILNALTAESLLPSAHSSKWIARVNSLLHSKAPDAKWAGLCLAHRTSVLSKFTMIECAQSWLGIALPILSKNEAPPILSASVRLLRVIFSSATDVPEFQRQVATPNILKFTAALIPLAEKHADNDLKILILSTLAVVIPLYPTIHRTSHAALSTLCFSFLNGHPFKPPNIPLSAAASRLYRVLHFTGGKVGAANLWKKSVDDTLVFGWNAFLSIRPGYRIEGQVPQLPVSTEEPLISIPLNADRLRCSVLVLCDLLKATTHRPVEVPLGRLTKFAIALLSCTPDDKVDSHIDPGVRAMQTAVIPQLWKLACDLISCLTSCVGQHLSSSLSRIVTSIVFHLEQNLTGSQRLPFLNTLQVVLEKCHPLHATHIVNRLGRAIVPFLSIVLTKEPESRESEGDAPGRSKKSRKRAREFEGDEVFKIGREVVCPSAVDGEVLLSAFAVLRIVLRNPNLSSAMQSLSCRVVLSVLLALPQISPESLSPDLKLHPLLLERVQAVSVELGAGSTGNMGSSLGLVVGANLKDCHMHRDLEVLLHPRLPPLLRSMPAVEALSLFRSEESQEEVELRKTLGLGSAADGDVVMDELPPPPPAAAAETSKLPSQVLQEKPTIVTPSVTPAIAPPSQPLRPLIPEMVTVPDQPRIEAVAPTKPVAQPPVAVEMPVFVEEEEVNEEMPGIDLDSDSDSDS</sequence>
<evidence type="ECO:0000256" key="2">
    <source>
        <dbReference type="ARBA" id="ARBA00010511"/>
    </source>
</evidence>
<protein>
    <recommendedName>
        <fullName evidence="3">Pre-rRNA-processing protein RIX1</fullName>
    </recommendedName>
</protein>
<evidence type="ECO:0000256" key="4">
    <source>
        <dbReference type="ARBA" id="ARBA00023242"/>
    </source>
</evidence>
<proteinExistence type="inferred from homology"/>
<evidence type="ECO:0000313" key="7">
    <source>
        <dbReference type="EMBL" id="KAK7061882.1"/>
    </source>
</evidence>
<evidence type="ECO:0000256" key="5">
    <source>
        <dbReference type="SAM" id="MobiDB-lite"/>
    </source>
</evidence>
<dbReference type="InterPro" id="IPR012583">
    <property type="entry name" value="RIX1_N"/>
</dbReference>
<organism evidence="7 8">
    <name type="scientific">Favolaschia claudopus</name>
    <dbReference type="NCBI Taxonomy" id="2862362"/>
    <lineage>
        <taxon>Eukaryota</taxon>
        <taxon>Fungi</taxon>
        <taxon>Dikarya</taxon>
        <taxon>Basidiomycota</taxon>
        <taxon>Agaricomycotina</taxon>
        <taxon>Agaricomycetes</taxon>
        <taxon>Agaricomycetidae</taxon>
        <taxon>Agaricales</taxon>
        <taxon>Marasmiineae</taxon>
        <taxon>Mycenaceae</taxon>
        <taxon>Favolaschia</taxon>
    </lineage>
</organism>
<gene>
    <name evidence="7" type="ORF">R3P38DRAFT_3166867</name>
</gene>
<dbReference type="PANTHER" id="PTHR34105">
    <property type="entry name" value="PROLINE-, GLUTAMIC ACID- AND LEUCINE-RICH PROTEIN 1"/>
    <property type="match status" value="1"/>
</dbReference>
<dbReference type="PANTHER" id="PTHR34105:SF1">
    <property type="entry name" value="PROLINE-, GLUTAMIC ACID- AND LEUCINE-RICH PROTEIN 1"/>
    <property type="match status" value="1"/>
</dbReference>
<dbReference type="Pfam" id="PF08167">
    <property type="entry name" value="RIX1"/>
    <property type="match status" value="1"/>
</dbReference>
<dbReference type="InterPro" id="IPR016024">
    <property type="entry name" value="ARM-type_fold"/>
</dbReference>
<evidence type="ECO:0000256" key="3">
    <source>
        <dbReference type="ARBA" id="ARBA00021502"/>
    </source>
</evidence>
<keyword evidence="8" id="KW-1185">Reference proteome</keyword>